<dbReference type="EMBL" id="MN740580">
    <property type="protein sequence ID" value="QHU34779.1"/>
    <property type="molecule type" value="Genomic_DNA"/>
</dbReference>
<sequence>MIIKFKINNKSQITEIEEQRKYLKSTTEQSKMSMINYELLSEIIFTNDKTFTDVNIKKAKIIARTCKIARLNKNINLSYDRCKIDIYYKQIMFLSMEKTEKEFVNGGKFDVNTGAMKLNINKKYKRKVYNIIINLLKENEYIVEGVKEKMVNEQKKNIEKFYINLHVKHAIVMAYNDITDDDVDTFEDDDKYNNVEFEIAFIITMFKYNSYFINMLSKTLVNEKDVIDYISSKYYTNNWYTIPIIFPKCLLDEIATKTSYD</sequence>
<dbReference type="AlphaFoldDB" id="A0A6C0LVK3"/>
<organism evidence="1">
    <name type="scientific">viral metagenome</name>
    <dbReference type="NCBI Taxonomy" id="1070528"/>
    <lineage>
        <taxon>unclassified sequences</taxon>
        <taxon>metagenomes</taxon>
        <taxon>organismal metagenomes</taxon>
    </lineage>
</organism>
<protein>
    <submittedName>
        <fullName evidence="1">Uncharacterized protein</fullName>
    </submittedName>
</protein>
<name>A0A6C0LVK3_9ZZZZ</name>
<evidence type="ECO:0000313" key="1">
    <source>
        <dbReference type="EMBL" id="QHU34779.1"/>
    </source>
</evidence>
<proteinExistence type="predicted"/>
<accession>A0A6C0LVK3</accession>
<reference evidence="1" key="1">
    <citation type="journal article" date="2020" name="Nature">
        <title>Giant virus diversity and host interactions through global metagenomics.</title>
        <authorList>
            <person name="Schulz F."/>
            <person name="Roux S."/>
            <person name="Paez-Espino D."/>
            <person name="Jungbluth S."/>
            <person name="Walsh D.A."/>
            <person name="Denef V.J."/>
            <person name="McMahon K.D."/>
            <person name="Konstantinidis K.T."/>
            <person name="Eloe-Fadrosh E.A."/>
            <person name="Kyrpides N.C."/>
            <person name="Woyke T."/>
        </authorList>
    </citation>
    <scope>NUCLEOTIDE SEQUENCE</scope>
    <source>
        <strain evidence="1">GVMAG-S-1017244-22</strain>
    </source>
</reference>